<reference evidence="3" key="1">
    <citation type="submission" date="2022-10" db="EMBL/GenBank/DDBJ databases">
        <title>Chitinophaga sp. nov., isolated from soil.</title>
        <authorList>
            <person name="Jeon C.O."/>
        </authorList>
    </citation>
    <scope>NUCLEOTIDE SEQUENCE</scope>
    <source>
        <strain evidence="3">R8</strain>
    </source>
</reference>
<dbReference type="InterPro" id="IPR025665">
    <property type="entry name" value="Beta-barrel_OMP_2"/>
</dbReference>
<dbReference type="EMBL" id="CP107006">
    <property type="protein sequence ID" value="UYQ92947.1"/>
    <property type="molecule type" value="Genomic_DNA"/>
</dbReference>
<protein>
    <submittedName>
        <fullName evidence="3">PorT family protein</fullName>
    </submittedName>
</protein>
<sequence length="243" mass="26852">MKQFYGISLAFTFLFSTCVVAVSKAQVSVGVQAGYSIADLSFNNQNRSDYSNVASFTKPVNGVHVDLLFNFPLAPNNLYLQSSLRFVTKGTTFTPMAQAQPDLTDTYITSGTRMRLSYLEVPVNLVYKQPIGIGRVLVGAGLYGAYGLNGRYEYKVSRNGATVTKDSRDVQFSRSANDNPSVIRILPWDAGFNGLLGLEFNNHFIVSANYAKGVIDVDRTKATNTKNYYVGLTLGYLFSREDY</sequence>
<organism evidence="3 4">
    <name type="scientific">Chitinophaga horti</name>
    <dbReference type="NCBI Taxonomy" id="2920382"/>
    <lineage>
        <taxon>Bacteria</taxon>
        <taxon>Pseudomonadati</taxon>
        <taxon>Bacteroidota</taxon>
        <taxon>Chitinophagia</taxon>
        <taxon>Chitinophagales</taxon>
        <taxon>Chitinophagaceae</taxon>
        <taxon>Chitinophaga</taxon>
    </lineage>
</organism>
<feature type="domain" description="Outer membrane protein beta-barrel" evidence="2">
    <location>
        <begin position="26"/>
        <end position="217"/>
    </location>
</feature>
<name>A0ABY6J2T1_9BACT</name>
<accession>A0ABY6J2T1</accession>
<evidence type="ECO:0000313" key="4">
    <source>
        <dbReference type="Proteomes" id="UP001162741"/>
    </source>
</evidence>
<gene>
    <name evidence="3" type="ORF">MKQ68_22970</name>
</gene>
<keyword evidence="4" id="KW-1185">Reference proteome</keyword>
<dbReference type="Pfam" id="PF13568">
    <property type="entry name" value="OMP_b-brl_2"/>
    <property type="match status" value="1"/>
</dbReference>
<feature type="chain" id="PRO_5045307297" evidence="1">
    <location>
        <begin position="22"/>
        <end position="243"/>
    </location>
</feature>
<feature type="signal peptide" evidence="1">
    <location>
        <begin position="1"/>
        <end position="21"/>
    </location>
</feature>
<evidence type="ECO:0000259" key="2">
    <source>
        <dbReference type="Pfam" id="PF13568"/>
    </source>
</evidence>
<keyword evidence="1" id="KW-0732">Signal</keyword>
<proteinExistence type="predicted"/>
<evidence type="ECO:0000256" key="1">
    <source>
        <dbReference type="SAM" id="SignalP"/>
    </source>
</evidence>
<dbReference type="RefSeq" id="WP_264281111.1">
    <property type="nucleotide sequence ID" value="NZ_CP107006.1"/>
</dbReference>
<evidence type="ECO:0000313" key="3">
    <source>
        <dbReference type="EMBL" id="UYQ92947.1"/>
    </source>
</evidence>
<dbReference type="Proteomes" id="UP001162741">
    <property type="component" value="Chromosome"/>
</dbReference>